<keyword evidence="1" id="KW-0175">Coiled coil</keyword>
<evidence type="ECO:0000313" key="2">
    <source>
        <dbReference type="EMBL" id="OCH86764.1"/>
    </source>
</evidence>
<protein>
    <submittedName>
        <fullName evidence="2">Uncharacterized protein</fullName>
    </submittedName>
</protein>
<reference evidence="2 3" key="1">
    <citation type="submission" date="2016-07" db="EMBL/GenBank/DDBJ databases">
        <title>Draft genome of the white-rot fungus Obba rivulosa 3A-2.</title>
        <authorList>
            <consortium name="DOE Joint Genome Institute"/>
            <person name="Miettinen O."/>
            <person name="Riley R."/>
            <person name="Acob R."/>
            <person name="Barry K."/>
            <person name="Cullen D."/>
            <person name="De Vries R."/>
            <person name="Hainaut M."/>
            <person name="Hatakka A."/>
            <person name="Henrissat B."/>
            <person name="Hilden K."/>
            <person name="Kuo R."/>
            <person name="Labutti K."/>
            <person name="Lipzen A."/>
            <person name="Makela M.R."/>
            <person name="Sandor L."/>
            <person name="Spatafora J.W."/>
            <person name="Grigoriev I.V."/>
            <person name="Hibbett D.S."/>
        </authorList>
    </citation>
    <scope>NUCLEOTIDE SEQUENCE [LARGE SCALE GENOMIC DNA]</scope>
    <source>
        <strain evidence="2 3">3A-2</strain>
    </source>
</reference>
<evidence type="ECO:0000256" key="1">
    <source>
        <dbReference type="SAM" id="Coils"/>
    </source>
</evidence>
<dbReference type="AlphaFoldDB" id="A0A8E2ANZ8"/>
<dbReference type="PANTHER" id="PTHR28106:SF1">
    <property type="entry name" value="MITOCHONDRIAL ATPASE COMPLEX SUBUNIT ATP10"/>
    <property type="match status" value="1"/>
</dbReference>
<dbReference type="Pfam" id="PF05176">
    <property type="entry name" value="ATP-synt_10"/>
    <property type="match status" value="1"/>
</dbReference>
<dbReference type="OrthoDB" id="17089at2759"/>
<dbReference type="InterPro" id="IPR007849">
    <property type="entry name" value="ATP10"/>
</dbReference>
<dbReference type="PANTHER" id="PTHR28106">
    <property type="entry name" value="MITOCHONDRIAL ATPASE COMPLEX SUBUNIT ATP10"/>
    <property type="match status" value="1"/>
</dbReference>
<evidence type="ECO:0000313" key="3">
    <source>
        <dbReference type="Proteomes" id="UP000250043"/>
    </source>
</evidence>
<sequence length="235" mass="26877">MLQRPLGVQDRPVAERQSWSKMAEEMLDEKKRLEKRKLLIKAAAKGYYTDLLATRKFAGKTWIAPKVMIRGDKALYFPNMYGTALTGGKVHTTDLCQGKVSIIAILSTRMSEIQTANFVKSAHEEHKDKPGYQFIQINLQENLLRSLLVSMFTSGIKRSVPEELWPTYMVSNQNMDYVRDDLGMTNRHIGYIYLVDEQCRVRWAGCADPRPEEMEALRVCAGVLLKRHEPLPSKA</sequence>
<dbReference type="Proteomes" id="UP000250043">
    <property type="component" value="Unassembled WGS sequence"/>
</dbReference>
<accession>A0A8E2ANZ8</accession>
<dbReference type="GO" id="GO:0005743">
    <property type="term" value="C:mitochondrial inner membrane"/>
    <property type="evidence" value="ECO:0007669"/>
    <property type="project" value="TreeGrafter"/>
</dbReference>
<organism evidence="2 3">
    <name type="scientific">Obba rivulosa</name>
    <dbReference type="NCBI Taxonomy" id="1052685"/>
    <lineage>
        <taxon>Eukaryota</taxon>
        <taxon>Fungi</taxon>
        <taxon>Dikarya</taxon>
        <taxon>Basidiomycota</taxon>
        <taxon>Agaricomycotina</taxon>
        <taxon>Agaricomycetes</taxon>
        <taxon>Polyporales</taxon>
        <taxon>Gelatoporiaceae</taxon>
        <taxon>Obba</taxon>
    </lineage>
</organism>
<dbReference type="EMBL" id="KV722513">
    <property type="protein sequence ID" value="OCH86764.1"/>
    <property type="molecule type" value="Genomic_DNA"/>
</dbReference>
<gene>
    <name evidence="2" type="ORF">OBBRIDRAFT_760790</name>
</gene>
<dbReference type="Gene3D" id="3.40.30.10">
    <property type="entry name" value="Glutaredoxin"/>
    <property type="match status" value="1"/>
</dbReference>
<name>A0A8E2ANZ8_9APHY</name>
<dbReference type="GO" id="GO:0033615">
    <property type="term" value="P:mitochondrial proton-transporting ATP synthase complex assembly"/>
    <property type="evidence" value="ECO:0007669"/>
    <property type="project" value="TreeGrafter"/>
</dbReference>
<proteinExistence type="predicted"/>
<feature type="coiled-coil region" evidence="1">
    <location>
        <begin position="16"/>
        <end position="43"/>
    </location>
</feature>
<keyword evidence="3" id="KW-1185">Reference proteome</keyword>